<proteinExistence type="predicted"/>
<name>A0AAV7G523_DENCH</name>
<accession>A0AAV7G523</accession>
<comment type="caution">
    <text evidence="1">The sequence shown here is derived from an EMBL/GenBank/DDBJ whole genome shotgun (WGS) entry which is preliminary data.</text>
</comment>
<reference evidence="1 2" key="1">
    <citation type="journal article" date="2021" name="Hortic Res">
        <title>Chromosome-scale assembly of the Dendrobium chrysotoxum genome enhances the understanding of orchid evolution.</title>
        <authorList>
            <person name="Zhang Y."/>
            <person name="Zhang G.Q."/>
            <person name="Zhang D."/>
            <person name="Liu X.D."/>
            <person name="Xu X.Y."/>
            <person name="Sun W.H."/>
            <person name="Yu X."/>
            <person name="Zhu X."/>
            <person name="Wang Z.W."/>
            <person name="Zhao X."/>
            <person name="Zhong W.Y."/>
            <person name="Chen H."/>
            <person name="Yin W.L."/>
            <person name="Huang T."/>
            <person name="Niu S.C."/>
            <person name="Liu Z.J."/>
        </authorList>
    </citation>
    <scope>NUCLEOTIDE SEQUENCE [LARGE SCALE GENOMIC DNA]</scope>
    <source>
        <strain evidence="1">Lindl</strain>
    </source>
</reference>
<dbReference type="Proteomes" id="UP000775213">
    <property type="component" value="Unassembled WGS sequence"/>
</dbReference>
<dbReference type="EMBL" id="JAGFBR010000017">
    <property type="protein sequence ID" value="KAH0451255.1"/>
    <property type="molecule type" value="Genomic_DNA"/>
</dbReference>
<evidence type="ECO:0000313" key="2">
    <source>
        <dbReference type="Proteomes" id="UP000775213"/>
    </source>
</evidence>
<protein>
    <submittedName>
        <fullName evidence="1">Uncharacterized protein</fullName>
    </submittedName>
</protein>
<sequence length="59" mass="6468">MVIQANLELISLDFYSLLCSEETNQATNTTSELETLQLATSPNTLVVIESAVEVHQLTT</sequence>
<gene>
    <name evidence="1" type="ORF">IEQ34_018554</name>
</gene>
<keyword evidence="2" id="KW-1185">Reference proteome</keyword>
<organism evidence="1 2">
    <name type="scientific">Dendrobium chrysotoxum</name>
    <name type="common">Orchid</name>
    <dbReference type="NCBI Taxonomy" id="161865"/>
    <lineage>
        <taxon>Eukaryota</taxon>
        <taxon>Viridiplantae</taxon>
        <taxon>Streptophyta</taxon>
        <taxon>Embryophyta</taxon>
        <taxon>Tracheophyta</taxon>
        <taxon>Spermatophyta</taxon>
        <taxon>Magnoliopsida</taxon>
        <taxon>Liliopsida</taxon>
        <taxon>Asparagales</taxon>
        <taxon>Orchidaceae</taxon>
        <taxon>Epidendroideae</taxon>
        <taxon>Malaxideae</taxon>
        <taxon>Dendrobiinae</taxon>
        <taxon>Dendrobium</taxon>
    </lineage>
</organism>
<evidence type="ECO:0000313" key="1">
    <source>
        <dbReference type="EMBL" id="KAH0451255.1"/>
    </source>
</evidence>
<dbReference type="AlphaFoldDB" id="A0AAV7G523"/>